<dbReference type="Proteomes" id="UP000246991">
    <property type="component" value="Unassembled WGS sequence"/>
</dbReference>
<dbReference type="EMBL" id="PYWC01000009">
    <property type="protein sequence ID" value="PWW79362.1"/>
    <property type="molecule type" value="Genomic_DNA"/>
</dbReference>
<keyword evidence="2" id="KW-1185">Reference proteome</keyword>
<name>A0A317SY89_9PEZI</name>
<evidence type="ECO:0000313" key="2">
    <source>
        <dbReference type="Proteomes" id="UP000246991"/>
    </source>
</evidence>
<comment type="caution">
    <text evidence="1">The sequence shown here is derived from an EMBL/GenBank/DDBJ whole genome shotgun (WGS) entry which is preliminary data.</text>
</comment>
<accession>A0A317SY89</accession>
<protein>
    <submittedName>
        <fullName evidence="1">Uncharacterized protein</fullName>
    </submittedName>
</protein>
<dbReference type="AlphaFoldDB" id="A0A317SY89"/>
<organism evidence="1 2">
    <name type="scientific">Tuber magnatum</name>
    <name type="common">white Piedmont truffle</name>
    <dbReference type="NCBI Taxonomy" id="42249"/>
    <lineage>
        <taxon>Eukaryota</taxon>
        <taxon>Fungi</taxon>
        <taxon>Dikarya</taxon>
        <taxon>Ascomycota</taxon>
        <taxon>Pezizomycotina</taxon>
        <taxon>Pezizomycetes</taxon>
        <taxon>Pezizales</taxon>
        <taxon>Tuberaceae</taxon>
        <taxon>Tuber</taxon>
    </lineage>
</organism>
<sequence length="92" mass="9566">MAGFALPPLLLLLQASQLTKHPGLSPLSPCLLACVLVRPTQGAPGTPSKPTHTVSLDTNLTSPVLPILPPLGIPPLNVWRWQGNSIAVVPAP</sequence>
<evidence type="ECO:0000313" key="1">
    <source>
        <dbReference type="EMBL" id="PWW79362.1"/>
    </source>
</evidence>
<proteinExistence type="predicted"/>
<gene>
    <name evidence="1" type="ORF">C7212DRAFT_304466</name>
</gene>
<reference evidence="1 2" key="1">
    <citation type="submission" date="2018-03" db="EMBL/GenBank/DDBJ databases">
        <title>Genomes of Pezizomycetes fungi and the evolution of truffles.</title>
        <authorList>
            <person name="Murat C."/>
            <person name="Payen T."/>
            <person name="Noel B."/>
            <person name="Kuo A."/>
            <person name="Martin F.M."/>
        </authorList>
    </citation>
    <scope>NUCLEOTIDE SEQUENCE [LARGE SCALE GENOMIC DNA]</scope>
    <source>
        <strain evidence="1">091103-1</strain>
    </source>
</reference>